<dbReference type="Pfam" id="PF12763">
    <property type="entry name" value="EH"/>
    <property type="match status" value="1"/>
</dbReference>
<feature type="compositionally biased region" description="Basic and acidic residues" evidence="7">
    <location>
        <begin position="389"/>
        <end position="402"/>
    </location>
</feature>
<dbReference type="SMART" id="SM00326">
    <property type="entry name" value="SH3"/>
    <property type="match status" value="2"/>
</dbReference>
<feature type="compositionally biased region" description="Acidic residues" evidence="7">
    <location>
        <begin position="1007"/>
        <end position="1027"/>
    </location>
</feature>
<dbReference type="InterPro" id="IPR036028">
    <property type="entry name" value="SH3-like_dom_sf"/>
</dbReference>
<feature type="compositionally biased region" description="Low complexity" evidence="7">
    <location>
        <begin position="671"/>
        <end position="680"/>
    </location>
</feature>
<dbReference type="SUPFAM" id="SSF48065">
    <property type="entry name" value="DBL homology domain (DH-domain)"/>
    <property type="match status" value="1"/>
</dbReference>
<feature type="compositionally biased region" description="Low complexity" evidence="7">
    <location>
        <begin position="948"/>
        <end position="969"/>
    </location>
</feature>
<feature type="compositionally biased region" description="Acidic residues" evidence="7">
    <location>
        <begin position="1204"/>
        <end position="1216"/>
    </location>
</feature>
<dbReference type="CDD" id="cd00160">
    <property type="entry name" value="RhoGEF"/>
    <property type="match status" value="1"/>
</dbReference>
<proteinExistence type="predicted"/>
<dbReference type="Gene3D" id="1.10.238.10">
    <property type="entry name" value="EF-hand"/>
    <property type="match status" value="1"/>
</dbReference>
<evidence type="ECO:0000256" key="7">
    <source>
        <dbReference type="SAM" id="MobiDB-lite"/>
    </source>
</evidence>
<feature type="domain" description="PH" evidence="9">
    <location>
        <begin position="1851"/>
        <end position="1945"/>
    </location>
</feature>
<feature type="domain" description="SH3" evidence="8">
    <location>
        <begin position="1315"/>
        <end position="1374"/>
    </location>
</feature>
<feature type="compositionally biased region" description="Polar residues" evidence="7">
    <location>
        <begin position="929"/>
        <end position="941"/>
    </location>
</feature>
<dbReference type="PRINTS" id="PR01217">
    <property type="entry name" value="PRICHEXTENSN"/>
</dbReference>
<dbReference type="InterPro" id="IPR051480">
    <property type="entry name" value="Endocytic_GEF_Adapter"/>
</dbReference>
<dbReference type="InterPro" id="IPR000261">
    <property type="entry name" value="EH_dom"/>
</dbReference>
<dbReference type="InterPro" id="IPR035899">
    <property type="entry name" value="DBL_dom_sf"/>
</dbReference>
<dbReference type="InterPro" id="IPR001849">
    <property type="entry name" value="PH_domain"/>
</dbReference>
<evidence type="ECO:0000259" key="10">
    <source>
        <dbReference type="PROSITE" id="PS50010"/>
    </source>
</evidence>
<dbReference type="PROSITE" id="PS50222">
    <property type="entry name" value="EF_HAND_2"/>
    <property type="match status" value="1"/>
</dbReference>
<feature type="region of interest" description="Disordered" evidence="7">
    <location>
        <begin position="360"/>
        <end position="427"/>
    </location>
</feature>
<dbReference type="Pfam" id="PF02205">
    <property type="entry name" value="WH2"/>
    <property type="match status" value="1"/>
</dbReference>
<dbReference type="PROSITE" id="PS51082">
    <property type="entry name" value="WH2"/>
    <property type="match status" value="1"/>
</dbReference>
<dbReference type="Gene3D" id="1.20.900.10">
    <property type="entry name" value="Dbl homology (DH) domain"/>
    <property type="match status" value="1"/>
</dbReference>
<evidence type="ECO:0000256" key="3">
    <source>
        <dbReference type="ARBA" id="ARBA00020728"/>
    </source>
</evidence>
<feature type="compositionally biased region" description="Pro residues" evidence="7">
    <location>
        <begin position="634"/>
        <end position="646"/>
    </location>
</feature>
<comment type="subcellular location">
    <subcellularLocation>
        <location evidence="1">Cytoplasm</location>
    </subcellularLocation>
</comment>
<dbReference type="PROSITE" id="PS00741">
    <property type="entry name" value="DH_1"/>
    <property type="match status" value="1"/>
</dbReference>
<evidence type="ECO:0000259" key="13">
    <source>
        <dbReference type="PROSITE" id="PS51082"/>
    </source>
</evidence>
<dbReference type="PROSITE" id="PS50031">
    <property type="entry name" value="EH"/>
    <property type="match status" value="1"/>
</dbReference>
<dbReference type="Gene3D" id="2.30.30.40">
    <property type="entry name" value="SH3 Domains"/>
    <property type="match status" value="2"/>
</dbReference>
<feature type="compositionally biased region" description="Basic and acidic residues" evidence="7">
    <location>
        <begin position="708"/>
        <end position="752"/>
    </location>
</feature>
<gene>
    <name evidence="14" type="ORF">VKT23_007251</name>
</gene>
<dbReference type="SMART" id="SM00325">
    <property type="entry name" value="RhoGEF"/>
    <property type="match status" value="1"/>
</dbReference>
<evidence type="ECO:0000256" key="6">
    <source>
        <dbReference type="PROSITE-ProRule" id="PRU00192"/>
    </source>
</evidence>
<feature type="compositionally biased region" description="Basic and acidic residues" evidence="7">
    <location>
        <begin position="508"/>
        <end position="629"/>
    </location>
</feature>
<keyword evidence="15" id="KW-1185">Reference proteome</keyword>
<dbReference type="SUPFAM" id="SSF47473">
    <property type="entry name" value="EF-hand"/>
    <property type="match status" value="1"/>
</dbReference>
<dbReference type="PROSITE" id="PS50010">
    <property type="entry name" value="DH_2"/>
    <property type="match status" value="1"/>
</dbReference>
<dbReference type="CDD" id="cd00174">
    <property type="entry name" value="SH3"/>
    <property type="match status" value="1"/>
</dbReference>
<feature type="region of interest" description="Disordered" evidence="7">
    <location>
        <begin position="105"/>
        <end position="142"/>
    </location>
</feature>
<feature type="domain" description="EF-hand" evidence="12">
    <location>
        <begin position="291"/>
        <end position="326"/>
    </location>
</feature>
<dbReference type="SMART" id="SM00233">
    <property type="entry name" value="PH"/>
    <property type="match status" value="1"/>
</dbReference>
<accession>A0ABR1JLG3</accession>
<feature type="compositionally biased region" description="Acidic residues" evidence="7">
    <location>
        <begin position="1430"/>
        <end position="1443"/>
    </location>
</feature>
<dbReference type="InterPro" id="IPR001452">
    <property type="entry name" value="SH3_domain"/>
</dbReference>
<feature type="domain" description="DH" evidence="10">
    <location>
        <begin position="1633"/>
        <end position="1814"/>
    </location>
</feature>
<dbReference type="SUPFAM" id="SSF50729">
    <property type="entry name" value="PH domain-like"/>
    <property type="match status" value="1"/>
</dbReference>
<dbReference type="SMART" id="SM00027">
    <property type="entry name" value="EH"/>
    <property type="match status" value="1"/>
</dbReference>
<dbReference type="PROSITE" id="PS50003">
    <property type="entry name" value="PH_DOMAIN"/>
    <property type="match status" value="1"/>
</dbReference>
<evidence type="ECO:0000256" key="4">
    <source>
        <dbReference type="ARBA" id="ARBA00022443"/>
    </source>
</evidence>
<feature type="compositionally biased region" description="Basic and acidic residues" evidence="7">
    <location>
        <begin position="681"/>
        <end position="691"/>
    </location>
</feature>
<dbReference type="Pfam" id="PF14604">
    <property type="entry name" value="SH3_9"/>
    <property type="match status" value="1"/>
</dbReference>
<keyword evidence="5" id="KW-0963">Cytoplasm</keyword>
<dbReference type="Pfam" id="PF16652">
    <property type="entry name" value="PH_13"/>
    <property type="match status" value="1"/>
</dbReference>
<keyword evidence="4 6" id="KW-0728">SH3 domain</keyword>
<feature type="domain" description="EH" evidence="11">
    <location>
        <begin position="258"/>
        <end position="347"/>
    </location>
</feature>
<feature type="compositionally biased region" description="Low complexity" evidence="7">
    <location>
        <begin position="754"/>
        <end position="765"/>
    </location>
</feature>
<reference evidence="14 15" key="1">
    <citation type="submission" date="2024-01" db="EMBL/GenBank/DDBJ databases">
        <title>A draft genome for the cacao thread blight pathogen Marasmiellus scandens.</title>
        <authorList>
            <person name="Baruah I.K."/>
            <person name="Leung J."/>
            <person name="Bukari Y."/>
            <person name="Amoako-Attah I."/>
            <person name="Meinhardt L.W."/>
            <person name="Bailey B.A."/>
            <person name="Cohen S.P."/>
        </authorList>
    </citation>
    <scope>NUCLEOTIDE SEQUENCE [LARGE SCALE GENOMIC DNA]</scope>
    <source>
        <strain evidence="14 15">GH-19</strain>
    </source>
</reference>
<evidence type="ECO:0000259" key="8">
    <source>
        <dbReference type="PROSITE" id="PS50002"/>
    </source>
</evidence>
<dbReference type="InterPro" id="IPR003124">
    <property type="entry name" value="WH2_dom"/>
</dbReference>
<name>A0ABR1JLG3_9AGAR</name>
<dbReference type="CDD" id="cd00052">
    <property type="entry name" value="EH"/>
    <property type="match status" value="1"/>
</dbReference>
<feature type="compositionally biased region" description="Low complexity" evidence="7">
    <location>
        <begin position="1092"/>
        <end position="1103"/>
    </location>
</feature>
<evidence type="ECO:0000256" key="1">
    <source>
        <dbReference type="ARBA" id="ARBA00004496"/>
    </source>
</evidence>
<dbReference type="Proteomes" id="UP001498398">
    <property type="component" value="Unassembled WGS sequence"/>
</dbReference>
<feature type="compositionally biased region" description="Basic and acidic residues" evidence="7">
    <location>
        <begin position="1444"/>
        <end position="1458"/>
    </location>
</feature>
<feature type="compositionally biased region" description="Pro residues" evidence="7">
    <location>
        <begin position="970"/>
        <end position="982"/>
    </location>
</feature>
<dbReference type="SUPFAM" id="SSF50044">
    <property type="entry name" value="SH3-domain"/>
    <property type="match status" value="2"/>
</dbReference>
<dbReference type="InterPro" id="IPR011992">
    <property type="entry name" value="EF-hand-dom_pair"/>
</dbReference>
<protein>
    <recommendedName>
        <fullName evidence="2">Actin cytoskeleton-regulatory complex protein PAN1</fullName>
    </recommendedName>
    <alternativeName>
        <fullName evidence="3">Actin cytoskeleton-regulatory complex protein pan1</fullName>
    </alternativeName>
</protein>
<evidence type="ECO:0000259" key="12">
    <source>
        <dbReference type="PROSITE" id="PS50222"/>
    </source>
</evidence>
<feature type="compositionally biased region" description="Basic and acidic residues" evidence="7">
    <location>
        <begin position="414"/>
        <end position="425"/>
    </location>
</feature>
<dbReference type="Gene3D" id="2.30.29.30">
    <property type="entry name" value="Pleckstrin-homology domain (PH domain)/Phosphotyrosine-binding domain (PTB)"/>
    <property type="match status" value="1"/>
</dbReference>
<feature type="compositionally biased region" description="Basic residues" evidence="7">
    <location>
        <begin position="1477"/>
        <end position="1487"/>
    </location>
</feature>
<dbReference type="PANTHER" id="PTHR46006:SF6">
    <property type="entry name" value="INTERSECTIN-2 ISOFORM X1"/>
    <property type="match status" value="1"/>
</dbReference>
<dbReference type="PROSITE" id="PS50002">
    <property type="entry name" value="SH3"/>
    <property type="match status" value="1"/>
</dbReference>
<feature type="compositionally biased region" description="Low complexity" evidence="7">
    <location>
        <begin position="121"/>
        <end position="138"/>
    </location>
</feature>
<feature type="compositionally biased region" description="Pro residues" evidence="7">
    <location>
        <begin position="1059"/>
        <end position="1091"/>
    </location>
</feature>
<feature type="region of interest" description="Disordered" evidence="7">
    <location>
        <begin position="1389"/>
        <end position="1514"/>
    </location>
</feature>
<comment type="caution">
    <text evidence="14">The sequence shown here is derived from an EMBL/GenBank/DDBJ whole genome shotgun (WGS) entry which is preliminary data.</text>
</comment>
<dbReference type="PANTHER" id="PTHR46006">
    <property type="entry name" value="RHO GUANINE NUCLEOTIDE EXCHANGE FACTOR AT 64C, ISOFORM A"/>
    <property type="match status" value="1"/>
</dbReference>
<dbReference type="EMBL" id="JBANRG010000010">
    <property type="protein sequence ID" value="KAK7462665.1"/>
    <property type="molecule type" value="Genomic_DNA"/>
</dbReference>
<dbReference type="InterPro" id="IPR001331">
    <property type="entry name" value="GDS_CDC24_CS"/>
</dbReference>
<evidence type="ECO:0000259" key="11">
    <source>
        <dbReference type="PROSITE" id="PS50031"/>
    </source>
</evidence>
<evidence type="ECO:0000259" key="9">
    <source>
        <dbReference type="PROSITE" id="PS50003"/>
    </source>
</evidence>
<feature type="compositionally biased region" description="Basic and acidic residues" evidence="7">
    <location>
        <begin position="823"/>
        <end position="847"/>
    </location>
</feature>
<feature type="region of interest" description="Disordered" evidence="7">
    <location>
        <begin position="508"/>
        <end position="1230"/>
    </location>
</feature>
<evidence type="ECO:0000256" key="5">
    <source>
        <dbReference type="ARBA" id="ARBA00022490"/>
    </source>
</evidence>
<feature type="compositionally biased region" description="Pro residues" evidence="7">
    <location>
        <begin position="766"/>
        <end position="814"/>
    </location>
</feature>
<dbReference type="Pfam" id="PF00621">
    <property type="entry name" value="RhoGEF"/>
    <property type="match status" value="1"/>
</dbReference>
<feature type="domain" description="WH2" evidence="13">
    <location>
        <begin position="1106"/>
        <end position="1123"/>
    </location>
</feature>
<feature type="compositionally biased region" description="Low complexity" evidence="7">
    <location>
        <begin position="1541"/>
        <end position="1561"/>
    </location>
</feature>
<dbReference type="InterPro" id="IPR011993">
    <property type="entry name" value="PH-like_dom_sf"/>
</dbReference>
<evidence type="ECO:0000256" key="2">
    <source>
        <dbReference type="ARBA" id="ARBA00015110"/>
    </source>
</evidence>
<evidence type="ECO:0000313" key="15">
    <source>
        <dbReference type="Proteomes" id="UP001498398"/>
    </source>
</evidence>
<feature type="compositionally biased region" description="Basic and acidic residues" evidence="7">
    <location>
        <begin position="1402"/>
        <end position="1413"/>
    </location>
</feature>
<evidence type="ECO:0000313" key="14">
    <source>
        <dbReference type="EMBL" id="KAK7462665.1"/>
    </source>
</evidence>
<feature type="compositionally biased region" description="Pro residues" evidence="7">
    <location>
        <begin position="1159"/>
        <end position="1170"/>
    </location>
</feature>
<feature type="region of interest" description="Disordered" evidence="7">
    <location>
        <begin position="1539"/>
        <end position="1567"/>
    </location>
</feature>
<feature type="compositionally biased region" description="Pro residues" evidence="7">
    <location>
        <begin position="902"/>
        <end position="911"/>
    </location>
</feature>
<dbReference type="InterPro" id="IPR000219">
    <property type="entry name" value="DH_dom"/>
</dbReference>
<organism evidence="14 15">
    <name type="scientific">Marasmiellus scandens</name>
    <dbReference type="NCBI Taxonomy" id="2682957"/>
    <lineage>
        <taxon>Eukaryota</taxon>
        <taxon>Fungi</taxon>
        <taxon>Dikarya</taxon>
        <taxon>Basidiomycota</taxon>
        <taxon>Agaricomycotina</taxon>
        <taxon>Agaricomycetes</taxon>
        <taxon>Agaricomycetidae</taxon>
        <taxon>Agaricales</taxon>
        <taxon>Marasmiineae</taxon>
        <taxon>Omphalotaceae</taxon>
        <taxon>Marasmiellus</taxon>
    </lineage>
</organism>
<dbReference type="Pfam" id="PF00018">
    <property type="entry name" value="SH3_1"/>
    <property type="match status" value="1"/>
</dbReference>
<dbReference type="InterPro" id="IPR002048">
    <property type="entry name" value="EF_hand_dom"/>
</dbReference>
<sequence>MVFWSTDGYYSGSGRVGLGKQLFLNSYARPASPLSSTLTSMSQWGQQPGFQYPMQTGFPGQNPQFQQQNPQFQQQNPQFQQGFNPAAGGLVPQRTGFPGQPQGMLQPQQTGFPGSGFLQAQPTGFPGMQPQQQMQHRPAPAPPVPPIPSQFQQQNQGSNMLSPPNQANRFLSPSPSMGQSPMQARPLVPQVTGYVDPRLQMMSSTFMPINTSMPYNAGGAPQLPSQTLQGGLNLQQSFQQHNQAAAPPRVPWALSKAEKKSYDSIFRAWDTHNTGFISGQTALEVFGQSGLSKDDLARIWTLADVDDRGKLNIAEFHVAMGLIYRRLNGNDIPDKLPPELIPPSARDLGEEVDRFKEMLKNETRPGSSQPDGRVSYAKNRSFHSSSPHDPTRDATIYKHDDSGSSDSVYKPRSRHVDRSMVRSKYEQGTAGDLAEVKNILDNTSHMLDKAAEDEASRTAEDEALDREMEDLRYKVRRLQEDLDYASRGPRSAAKDDERRKLERELLNIKHEKVPELERKMKARDERREREKRQWVRDRDRANERFGRYSDRDRDRDDYYSGRYDDRDRDRPYSRGPYDDRDRDRDRDWERERERERDRERDRDRDYDRDYRRRSRSRDGGYDTDYDRPRSPPRTRTPPAAPPPPAVSPSASRDPPPKPTPSPAPNLKNMTAAERQAYARAEAQRRIEERKARLGLVATPSPAAADTSVEDRLQQEKKAAEEKALAAEKEAEEREKMRRERLEREKAFKEGRDGPSSSPTVETPATTAPPAPTPRAPPAPTPKAAPPPPAPKKAPPPPKPRSIPKPPPVQPPAPVVPEVDPEEEAFRAREEALRKQREERAARLRELERQEEEARLEDERMNARMAAMRKPSVSPAPSPVAPQVVSSPPIAPPVAPRVVTSPPVAPPAPTPRVAPQAPVSAPTLSPPIEKSNTNPFSRLINQSGGGGSAAPTPSAPPAASTNPWTNATAAPPAPVAPTPPAPARSPVTIPTPTRSPGPKAYNTAPAADPDDWDVIEKNDDSDDSDDEIQGSRSVRNEIANKLFGNLLPRPQSTGSGPSSPASPAPPPPPPPGVSGAPMPPPPPPAPAAPAPPAFGGAAPSAPAATGDRSALLSSIQLGARLRPTKTVDKSGPQTSGKVLGDTAPPAHINTAAPVPIAREPSPPPPAPPAPVALPETIPMAMDSQASSSTSSNNPTLDRLPSTREEEYESSDDDDEGPESLAGGAGGLPGIHVEAVGNGNGIGAGGESDLMADIDKSKSLRVRSLYAFEGDGPDDLSFAENLMLIANPSKTGGDWWYGKLETSGKSGLFPKTYVEEVTPVKAKAIFTYNGENPDELSVAEGDIITIVDQSEDAWWKAERDGMVFIVPAAYLEVVEEVPALSEQPVVAMVENQKPADPVSVSPRTIDRPSHEKPEDIDSDEDESNSTSSDYLSFEDSDSETDDEPESKEKDRLAREHERQMVLEAAGLIVKQDKKPPPRPVRRKSSKRRPPPAAPLRERASIGSTKELPALPESDPVDHITHLNDAFDRYEAFKMAQSNPHRLSVASTDTPPSPTVSTMTTSTSRDTEGGRSYSAILGFLGRKTPNEGEGKRTLVISGPIHNFEDVVRSNSPAFGSSWASLVDKTALDGIPPNERKRQEAIFELIATENAYVRDLQLIVEIFYSSMMPMLDRKAITVVFANIEDILLTNITLLSSLEERQKDCRLYIDRIGDILLNHMPNMGVYMEYCVNQANAIKVLQSLRSSNAELASHLQRLRDGPTARNLDLSSYLLIPMQRITRYPLLIRQILHYTEPGEEQDSIVRTLEISEKVLNHINESIREQEGQEKLKSISENLWIGQGRLDLTAPTRYMGPRRLLKEGLVMKAKSGRKLQAFLCSDILVLTDDKLRNLYRMPIALSEAKVKDLPGGRDDLGFQITLPYPRGGEVIGLRATSVRDCQLWIDAIESAIKKCKEAESRAARRALKRE</sequence>